<dbReference type="InterPro" id="IPR051474">
    <property type="entry name" value="Anti-sigma-K/W_factor"/>
</dbReference>
<dbReference type="Proteomes" id="UP001215549">
    <property type="component" value="Chromosome"/>
</dbReference>
<evidence type="ECO:0000256" key="1">
    <source>
        <dbReference type="SAM" id="Phobius"/>
    </source>
</evidence>
<dbReference type="RefSeq" id="WP_076522724.1">
    <property type="nucleotide sequence ID" value="NZ_CP067140.1"/>
</dbReference>
<feature type="transmembrane region" description="Helical" evidence="1">
    <location>
        <begin position="100"/>
        <end position="118"/>
    </location>
</feature>
<keyword evidence="1" id="KW-0472">Membrane</keyword>
<dbReference type="PANTHER" id="PTHR37461">
    <property type="entry name" value="ANTI-SIGMA-K FACTOR RSKA"/>
    <property type="match status" value="1"/>
</dbReference>
<evidence type="ECO:0000313" key="4">
    <source>
        <dbReference type="EMBL" id="WCR03725.1"/>
    </source>
</evidence>
<sequence length="235" mass="24813">MTEETPLTPEQEDDALAAELALGLLEGEEAQAAVARLSEDPAFAQNVRDWQEHLAGMAEGMTPVMAPARAWQGIRERLGHIAAPLTEDPTKALPWWRGPLGVLAGLVAVAAIAVFLWLPGSMQDTAGPGYRAELVSEDEALRIAALLENREIEITLEQGAAADDRDFEIWWIESDGSAPVSLGLIPPSGSTRVGLPEDATPGENVQIAISDEPKGGSPSGEATGPILAIASLTRL</sequence>
<dbReference type="AlphaFoldDB" id="A0AA45W1P4"/>
<dbReference type="PANTHER" id="PTHR37461:SF1">
    <property type="entry name" value="ANTI-SIGMA-K FACTOR RSKA"/>
    <property type="match status" value="1"/>
</dbReference>
<evidence type="ECO:0000313" key="3">
    <source>
        <dbReference type="EMBL" id="SIS58576.1"/>
    </source>
</evidence>
<keyword evidence="1" id="KW-0812">Transmembrane</keyword>
<dbReference type="Pfam" id="PF10099">
    <property type="entry name" value="RskA_C"/>
    <property type="match status" value="1"/>
</dbReference>
<keyword evidence="1" id="KW-1133">Transmembrane helix</keyword>
<accession>A0AA45W1P4</accession>
<evidence type="ECO:0000313" key="5">
    <source>
        <dbReference type="Proteomes" id="UP000186216"/>
    </source>
</evidence>
<dbReference type="EMBL" id="CP067140">
    <property type="protein sequence ID" value="WCR03725.1"/>
    <property type="molecule type" value="Genomic_DNA"/>
</dbReference>
<name>A0AA45W1P4_9RHOB</name>
<dbReference type="GO" id="GO:0005886">
    <property type="term" value="C:plasma membrane"/>
    <property type="evidence" value="ECO:0007669"/>
    <property type="project" value="InterPro"/>
</dbReference>
<dbReference type="Proteomes" id="UP000186216">
    <property type="component" value="Unassembled WGS sequence"/>
</dbReference>
<feature type="domain" description="Anti-sigma K factor RskA C-terminal" evidence="2">
    <location>
        <begin position="107"/>
        <end position="226"/>
    </location>
</feature>
<protein>
    <submittedName>
        <fullName evidence="4">Anti-sigma factor</fullName>
    </submittedName>
    <submittedName>
        <fullName evidence="3">Anti-sigma-K factor RskA</fullName>
    </submittedName>
</protein>
<gene>
    <name evidence="4" type="ORF">JHX88_02845</name>
    <name evidence="3" type="ORF">SAMN05421772_101644</name>
</gene>
<evidence type="ECO:0000259" key="2">
    <source>
        <dbReference type="Pfam" id="PF10099"/>
    </source>
</evidence>
<proteinExistence type="predicted"/>
<keyword evidence="6" id="KW-1185">Reference proteome</keyword>
<evidence type="ECO:0000313" key="6">
    <source>
        <dbReference type="Proteomes" id="UP001215549"/>
    </source>
</evidence>
<reference evidence="3 5" key="1">
    <citation type="submission" date="2017-01" db="EMBL/GenBank/DDBJ databases">
        <authorList>
            <person name="Varghese N."/>
            <person name="Submissions S."/>
        </authorList>
    </citation>
    <scope>NUCLEOTIDE SEQUENCE [LARGE SCALE GENOMIC DNA]</scope>
    <source>
        <strain evidence="3 5">DSM 18447</strain>
    </source>
</reference>
<dbReference type="GO" id="GO:0016989">
    <property type="term" value="F:sigma factor antagonist activity"/>
    <property type="evidence" value="ECO:0007669"/>
    <property type="project" value="TreeGrafter"/>
</dbReference>
<dbReference type="GO" id="GO:0006417">
    <property type="term" value="P:regulation of translation"/>
    <property type="evidence" value="ECO:0007669"/>
    <property type="project" value="TreeGrafter"/>
</dbReference>
<dbReference type="EMBL" id="FTOU01000001">
    <property type="protein sequence ID" value="SIS58576.1"/>
    <property type="molecule type" value="Genomic_DNA"/>
</dbReference>
<reference evidence="4 6" key="2">
    <citation type="submission" date="2021-01" db="EMBL/GenBank/DDBJ databases">
        <title>Biogeographic distribution of Paracoccus.</title>
        <authorList>
            <person name="Hollensteiner J."/>
            <person name="Leineberger J."/>
            <person name="Brinkhoff T."/>
            <person name="Daniel R."/>
        </authorList>
    </citation>
    <scope>NUCLEOTIDE SEQUENCE [LARGE SCALE GENOMIC DNA]</scope>
    <source>
        <strain evidence="4 6">DSM 18447</strain>
    </source>
</reference>
<dbReference type="InterPro" id="IPR018764">
    <property type="entry name" value="RskA_C"/>
</dbReference>
<organism evidence="3 5">
    <name type="scientific">Paracoccus saliphilus</name>
    <dbReference type="NCBI Taxonomy" id="405559"/>
    <lineage>
        <taxon>Bacteria</taxon>
        <taxon>Pseudomonadati</taxon>
        <taxon>Pseudomonadota</taxon>
        <taxon>Alphaproteobacteria</taxon>
        <taxon>Rhodobacterales</taxon>
        <taxon>Paracoccaceae</taxon>
        <taxon>Paracoccus</taxon>
    </lineage>
</organism>